<dbReference type="PROSITE" id="PS50082">
    <property type="entry name" value="WD_REPEATS_2"/>
    <property type="match status" value="1"/>
</dbReference>
<dbReference type="KEGG" id="yli:2907891"/>
<evidence type="ECO:0000256" key="2">
    <source>
        <dbReference type="ARBA" id="ARBA00022552"/>
    </source>
</evidence>
<dbReference type="GeneID" id="2907891"/>
<feature type="region of interest" description="Disordered" evidence="8">
    <location>
        <begin position="78"/>
        <end position="156"/>
    </location>
</feature>
<dbReference type="PANTHER" id="PTHR18359">
    <property type="entry name" value="WD-REPEAT PROTEIN-RELATED"/>
    <property type="match status" value="1"/>
</dbReference>
<evidence type="ECO:0000256" key="5">
    <source>
        <dbReference type="ARBA" id="ARBA00023242"/>
    </source>
</evidence>
<accession>A0A1D8NQT5</accession>
<keyword evidence="5" id="KW-0539">Nucleus</keyword>
<dbReference type="FunFam" id="2.130.10.10:FF:000660">
    <property type="entry name" value="U3 snoRNP protein"/>
    <property type="match status" value="1"/>
</dbReference>
<keyword evidence="3 7" id="KW-0853">WD repeat</keyword>
<evidence type="ECO:0000256" key="4">
    <source>
        <dbReference type="ARBA" id="ARBA00022737"/>
    </source>
</evidence>
<sequence>MGLQKNNTTTHIETTHNKMKSLEELEDATEGVMVDIDEHMEDSMDVDSSDDEVPDKDEEELELEKAVFGDLEGFEMGIKNIALEEAEEEDSDDSHDSDDENDFNKMEDNQLFFVDGGDGQKYHSDDDSDDDSDSSMDSDTLDETLEEHGGRAAWADSDDENVHISLVGDHDGMLKKLRKTQTQDYVNGKVFSRRLREQYRKIYRVPDWAANAFKAKAKKDYDEDDSEGSDEEEQDVLTGTSLSEVLQRVTQYSNKESKLLRHGEIEVARLQDVNFAAPSRAAVEGLAFHPTHSLLLTGGFDKTLRLYQVDGKNNPVVTTLFMRHTPFAHVAFHPDGQRVYAGGRKQKHLYIWNAESGKVERMAHLYGHGDKVRCFAQFKLSPDGKYLCVVGVDGWLAILSATSGQWIDGCKIEGDVADFVWDGGSIIAVNTAGQVWEYNVESRSFTATWTDEGGVGITVLAIGGKANQWLAIGSESGYVNVYNRPKLALEIAKGQSPFVPQKPTAVLSNLTTPVSSLVFSPDGQMLAMASDQKRDSLKLVHVPSFTVFKNWPTQHTSVGVVTSVAFSPSCEYLTVGATNGRVRMFQLAHYKL</sequence>
<proteinExistence type="inferred from homology"/>
<dbReference type="SMART" id="SM00320">
    <property type="entry name" value="WD40"/>
    <property type="match status" value="6"/>
</dbReference>
<feature type="compositionally biased region" description="Acidic residues" evidence="8">
    <location>
        <begin position="84"/>
        <end position="101"/>
    </location>
</feature>
<dbReference type="EMBL" id="CP017558">
    <property type="protein sequence ID" value="AOW07959.1"/>
    <property type="molecule type" value="Genomic_DNA"/>
</dbReference>
<keyword evidence="4" id="KW-0677">Repeat</keyword>
<comment type="similarity">
    <text evidence="6">Belongs to the WD repeat UTP18 family.</text>
</comment>
<feature type="compositionally biased region" description="Low complexity" evidence="8">
    <location>
        <begin position="1"/>
        <end position="12"/>
    </location>
</feature>
<dbReference type="InterPro" id="IPR011659">
    <property type="entry name" value="WD40"/>
</dbReference>
<dbReference type="eggNOG" id="KOG2055">
    <property type="taxonomic scope" value="Eukaryota"/>
</dbReference>
<evidence type="ECO:0000313" key="9">
    <source>
        <dbReference type="EMBL" id="AOW07959.1"/>
    </source>
</evidence>
<feature type="region of interest" description="Disordered" evidence="8">
    <location>
        <begin position="1"/>
        <end position="23"/>
    </location>
</feature>
<evidence type="ECO:0000256" key="3">
    <source>
        <dbReference type="ARBA" id="ARBA00022574"/>
    </source>
</evidence>
<feature type="region of interest" description="Disordered" evidence="8">
    <location>
        <begin position="219"/>
        <end position="240"/>
    </location>
</feature>
<gene>
    <name evidence="9" type="ORF">YALI1_F39108g</name>
</gene>
<feature type="region of interest" description="Disordered" evidence="8">
    <location>
        <begin position="39"/>
        <end position="61"/>
    </location>
</feature>
<evidence type="ECO:0000256" key="6">
    <source>
        <dbReference type="ARBA" id="ARBA00025767"/>
    </source>
</evidence>
<dbReference type="AlphaFoldDB" id="A0A1D8NQT5"/>
<dbReference type="InterPro" id="IPR001680">
    <property type="entry name" value="WD40_rpt"/>
</dbReference>
<evidence type="ECO:0000256" key="1">
    <source>
        <dbReference type="ARBA" id="ARBA00004604"/>
    </source>
</evidence>
<dbReference type="Proteomes" id="UP000182444">
    <property type="component" value="Chromosome 1F"/>
</dbReference>
<evidence type="ECO:0000313" key="10">
    <source>
        <dbReference type="Proteomes" id="UP000182444"/>
    </source>
</evidence>
<dbReference type="PANTHER" id="PTHR18359:SF0">
    <property type="entry name" value="U3 SMALL NUCLEOLAR RNA-ASSOCIATED PROTEIN 18 HOMOLOG"/>
    <property type="match status" value="1"/>
</dbReference>
<feature type="compositionally biased region" description="Basic and acidic residues" evidence="8">
    <location>
        <begin position="13"/>
        <end position="23"/>
    </location>
</feature>
<organism evidence="9 10">
    <name type="scientific">Yarrowia lipolytica</name>
    <name type="common">Candida lipolytica</name>
    <dbReference type="NCBI Taxonomy" id="4952"/>
    <lineage>
        <taxon>Eukaryota</taxon>
        <taxon>Fungi</taxon>
        <taxon>Dikarya</taxon>
        <taxon>Ascomycota</taxon>
        <taxon>Saccharomycotina</taxon>
        <taxon>Dipodascomycetes</taxon>
        <taxon>Dipodascales</taxon>
        <taxon>Dipodascales incertae sedis</taxon>
        <taxon>Yarrowia</taxon>
    </lineage>
</organism>
<dbReference type="SUPFAM" id="SSF50978">
    <property type="entry name" value="WD40 repeat-like"/>
    <property type="match status" value="1"/>
</dbReference>
<keyword evidence="2" id="KW-0698">rRNA processing</keyword>
<reference evidence="9 10" key="1">
    <citation type="journal article" date="2016" name="PLoS ONE">
        <title>Sequence Assembly of Yarrowia lipolytica Strain W29/CLIB89 Shows Transposable Element Diversity.</title>
        <authorList>
            <person name="Magnan C."/>
            <person name="Yu J."/>
            <person name="Chang I."/>
            <person name="Jahn E."/>
            <person name="Kanomata Y."/>
            <person name="Wu J."/>
            <person name="Zeller M."/>
            <person name="Oakes M."/>
            <person name="Baldi P."/>
            <person name="Sandmeyer S."/>
        </authorList>
    </citation>
    <scope>NUCLEOTIDE SEQUENCE [LARGE SCALE GENOMIC DNA]</scope>
    <source>
        <strain evidence="10">CLIB89(W29)</strain>
    </source>
</reference>
<dbReference type="InterPro" id="IPR015943">
    <property type="entry name" value="WD40/YVTN_repeat-like_dom_sf"/>
</dbReference>
<dbReference type="VEuPathDB" id="FungiDB:YALI0_F31471g"/>
<dbReference type="Pfam" id="PF07676">
    <property type="entry name" value="PD40"/>
    <property type="match status" value="1"/>
</dbReference>
<dbReference type="VEuPathDB" id="FungiDB:YALI1_F39108g"/>
<protein>
    <submittedName>
        <fullName evidence="9">Uncharacterized protein</fullName>
    </submittedName>
</protein>
<dbReference type="InterPro" id="IPR036322">
    <property type="entry name" value="WD40_repeat_dom_sf"/>
</dbReference>
<dbReference type="GO" id="GO:0006364">
    <property type="term" value="P:rRNA processing"/>
    <property type="evidence" value="ECO:0007669"/>
    <property type="project" value="UniProtKB-KW"/>
</dbReference>
<dbReference type="GO" id="GO:0032040">
    <property type="term" value="C:small-subunit processome"/>
    <property type="evidence" value="ECO:0007669"/>
    <property type="project" value="TreeGrafter"/>
</dbReference>
<dbReference type="InterPro" id="IPR045161">
    <property type="entry name" value="Utp18"/>
</dbReference>
<name>A0A1D8NQT5_YARLL</name>
<evidence type="ECO:0000256" key="8">
    <source>
        <dbReference type="SAM" id="MobiDB-lite"/>
    </source>
</evidence>
<evidence type="ECO:0000256" key="7">
    <source>
        <dbReference type="PROSITE-ProRule" id="PRU00221"/>
    </source>
</evidence>
<dbReference type="Pfam" id="PF00400">
    <property type="entry name" value="WD40"/>
    <property type="match status" value="3"/>
</dbReference>
<feature type="compositionally biased region" description="Acidic residues" evidence="8">
    <location>
        <begin position="126"/>
        <end position="145"/>
    </location>
</feature>
<dbReference type="GO" id="GO:0034388">
    <property type="term" value="C:Pwp2p-containing subcomplex of 90S preribosome"/>
    <property type="evidence" value="ECO:0007669"/>
    <property type="project" value="TreeGrafter"/>
</dbReference>
<comment type="subcellular location">
    <subcellularLocation>
        <location evidence="1">Nucleus</location>
        <location evidence="1">Nucleolus</location>
    </subcellularLocation>
</comment>
<dbReference type="Gene3D" id="2.130.10.10">
    <property type="entry name" value="YVTN repeat-like/Quinoprotein amine dehydrogenase"/>
    <property type="match status" value="1"/>
</dbReference>
<feature type="repeat" description="WD" evidence="7">
    <location>
        <begin position="276"/>
        <end position="310"/>
    </location>
</feature>
<feature type="compositionally biased region" description="Acidic residues" evidence="8">
    <location>
        <begin position="222"/>
        <end position="235"/>
    </location>
</feature>
<dbReference type="RefSeq" id="XP_506097.3">
    <property type="nucleotide sequence ID" value="XM_506097.3"/>
</dbReference>